<reference evidence="1" key="3">
    <citation type="journal article" date="2017" name="Nature">
        <title>Genome sequence of the progenitor of the wheat D genome Aegilops tauschii.</title>
        <authorList>
            <person name="Luo M.C."/>
            <person name="Gu Y.Q."/>
            <person name="Puiu D."/>
            <person name="Wang H."/>
            <person name="Twardziok S.O."/>
            <person name="Deal K.R."/>
            <person name="Huo N."/>
            <person name="Zhu T."/>
            <person name="Wang L."/>
            <person name="Wang Y."/>
            <person name="McGuire P.E."/>
            <person name="Liu S."/>
            <person name="Long H."/>
            <person name="Ramasamy R.K."/>
            <person name="Rodriguez J.C."/>
            <person name="Van S.L."/>
            <person name="Yuan L."/>
            <person name="Wang Z."/>
            <person name="Xia Z."/>
            <person name="Xiao L."/>
            <person name="Anderson O.D."/>
            <person name="Ouyang S."/>
            <person name="Liang Y."/>
            <person name="Zimin A.V."/>
            <person name="Pertea G."/>
            <person name="Qi P."/>
            <person name="Bennetzen J.L."/>
            <person name="Dai X."/>
            <person name="Dawson M.W."/>
            <person name="Muller H.G."/>
            <person name="Kugler K."/>
            <person name="Rivarola-Duarte L."/>
            <person name="Spannagl M."/>
            <person name="Mayer K.F.X."/>
            <person name="Lu F.H."/>
            <person name="Bevan M.W."/>
            <person name="Leroy P."/>
            <person name="Li P."/>
            <person name="You F.M."/>
            <person name="Sun Q."/>
            <person name="Liu Z."/>
            <person name="Lyons E."/>
            <person name="Wicker T."/>
            <person name="Salzberg S.L."/>
            <person name="Devos K.M."/>
            <person name="Dvorak J."/>
        </authorList>
    </citation>
    <scope>NUCLEOTIDE SEQUENCE [LARGE SCALE GENOMIC DNA]</scope>
    <source>
        <strain evidence="1">cv. AL8/78</strain>
    </source>
</reference>
<reference evidence="1" key="4">
    <citation type="submission" date="2019-03" db="UniProtKB">
        <authorList>
            <consortium name="EnsemblPlants"/>
        </authorList>
    </citation>
    <scope>IDENTIFICATION</scope>
</reference>
<sequence length="75" mass="8738">MTTGSWYFPFLESLVVPFSEQGLLLLFANNCKKRFGNNDENSHAFMSYGEVYNTFWVIELKEVNKMRLPVLCHQG</sequence>
<organism evidence="1 2">
    <name type="scientific">Aegilops tauschii subsp. strangulata</name>
    <name type="common">Goatgrass</name>
    <dbReference type="NCBI Taxonomy" id="200361"/>
    <lineage>
        <taxon>Eukaryota</taxon>
        <taxon>Viridiplantae</taxon>
        <taxon>Streptophyta</taxon>
        <taxon>Embryophyta</taxon>
        <taxon>Tracheophyta</taxon>
        <taxon>Spermatophyta</taxon>
        <taxon>Magnoliopsida</taxon>
        <taxon>Liliopsida</taxon>
        <taxon>Poales</taxon>
        <taxon>Poaceae</taxon>
        <taxon>BOP clade</taxon>
        <taxon>Pooideae</taxon>
        <taxon>Triticodae</taxon>
        <taxon>Triticeae</taxon>
        <taxon>Triticinae</taxon>
        <taxon>Aegilops</taxon>
    </lineage>
</organism>
<reference evidence="1" key="5">
    <citation type="journal article" date="2021" name="G3 (Bethesda)">
        <title>Aegilops tauschii genome assembly Aet v5.0 features greater sequence contiguity and improved annotation.</title>
        <authorList>
            <person name="Wang L."/>
            <person name="Zhu T."/>
            <person name="Rodriguez J.C."/>
            <person name="Deal K.R."/>
            <person name="Dubcovsky J."/>
            <person name="McGuire P.E."/>
            <person name="Lux T."/>
            <person name="Spannagl M."/>
            <person name="Mayer K.F.X."/>
            <person name="Baldrich P."/>
            <person name="Meyers B.C."/>
            <person name="Huo N."/>
            <person name="Gu Y.Q."/>
            <person name="Zhou H."/>
            <person name="Devos K.M."/>
            <person name="Bennetzen J.L."/>
            <person name="Unver T."/>
            <person name="Budak H."/>
            <person name="Gulick P.J."/>
            <person name="Galiba G."/>
            <person name="Kalapos B."/>
            <person name="Nelson D.R."/>
            <person name="Li P."/>
            <person name="You F.M."/>
            <person name="Luo M.C."/>
            <person name="Dvorak J."/>
        </authorList>
    </citation>
    <scope>NUCLEOTIDE SEQUENCE [LARGE SCALE GENOMIC DNA]</scope>
    <source>
        <strain evidence="1">cv. AL8/78</strain>
    </source>
</reference>
<dbReference type="AlphaFoldDB" id="A0A453SJF0"/>
<name>A0A453SJF0_AEGTS</name>
<dbReference type="EnsemblPlants" id="AET7Gv20990300.9">
    <property type="protein sequence ID" value="AET7Gv20990300.9"/>
    <property type="gene ID" value="AET7Gv20990300"/>
</dbReference>
<reference evidence="2" key="2">
    <citation type="journal article" date="2017" name="Nat. Plants">
        <title>The Aegilops tauschii genome reveals multiple impacts of transposons.</title>
        <authorList>
            <person name="Zhao G."/>
            <person name="Zou C."/>
            <person name="Li K."/>
            <person name="Wang K."/>
            <person name="Li T."/>
            <person name="Gao L."/>
            <person name="Zhang X."/>
            <person name="Wang H."/>
            <person name="Yang Z."/>
            <person name="Liu X."/>
            <person name="Jiang W."/>
            <person name="Mao L."/>
            <person name="Kong X."/>
            <person name="Jiao Y."/>
            <person name="Jia J."/>
        </authorList>
    </citation>
    <scope>NUCLEOTIDE SEQUENCE [LARGE SCALE GENOMIC DNA]</scope>
    <source>
        <strain evidence="2">cv. AL8/78</strain>
    </source>
</reference>
<keyword evidence="2" id="KW-1185">Reference proteome</keyword>
<evidence type="ECO:0000313" key="1">
    <source>
        <dbReference type="EnsemblPlants" id="AET7Gv20990300.9"/>
    </source>
</evidence>
<evidence type="ECO:0000313" key="2">
    <source>
        <dbReference type="Proteomes" id="UP000015105"/>
    </source>
</evidence>
<protein>
    <submittedName>
        <fullName evidence="1">Uncharacterized protein</fullName>
    </submittedName>
</protein>
<dbReference type="Proteomes" id="UP000015105">
    <property type="component" value="Chromosome 7D"/>
</dbReference>
<reference evidence="2" key="1">
    <citation type="journal article" date="2014" name="Science">
        <title>Ancient hybridizations among the ancestral genomes of bread wheat.</title>
        <authorList>
            <consortium name="International Wheat Genome Sequencing Consortium,"/>
            <person name="Marcussen T."/>
            <person name="Sandve S.R."/>
            <person name="Heier L."/>
            <person name="Spannagl M."/>
            <person name="Pfeifer M."/>
            <person name="Jakobsen K.S."/>
            <person name="Wulff B.B."/>
            <person name="Steuernagel B."/>
            <person name="Mayer K.F."/>
            <person name="Olsen O.A."/>
        </authorList>
    </citation>
    <scope>NUCLEOTIDE SEQUENCE [LARGE SCALE GENOMIC DNA]</scope>
    <source>
        <strain evidence="2">cv. AL8/78</strain>
    </source>
</reference>
<dbReference type="Gramene" id="AET7Gv20990300.9">
    <property type="protein sequence ID" value="AET7Gv20990300.9"/>
    <property type="gene ID" value="AET7Gv20990300"/>
</dbReference>
<accession>A0A453SJF0</accession>
<proteinExistence type="predicted"/>